<dbReference type="EMBL" id="BSOH01000014">
    <property type="protein sequence ID" value="GLR17782.1"/>
    <property type="molecule type" value="Genomic_DNA"/>
</dbReference>
<gene>
    <name evidence="5" type="ORF">GCM10007940_23970</name>
</gene>
<dbReference type="InterPro" id="IPR018062">
    <property type="entry name" value="HTH_AraC-typ_CS"/>
</dbReference>
<dbReference type="SMART" id="SM00342">
    <property type="entry name" value="HTH_ARAC"/>
    <property type="match status" value="1"/>
</dbReference>
<dbReference type="Gene3D" id="1.10.10.60">
    <property type="entry name" value="Homeodomain-like"/>
    <property type="match status" value="2"/>
</dbReference>
<evidence type="ECO:0000259" key="4">
    <source>
        <dbReference type="PROSITE" id="PS01124"/>
    </source>
</evidence>
<keyword evidence="6" id="KW-1185">Reference proteome</keyword>
<evidence type="ECO:0000313" key="5">
    <source>
        <dbReference type="EMBL" id="GLR17782.1"/>
    </source>
</evidence>
<sequence>MKVLPFTIPKVKKASFVILEEKLEQFYPHLHRHQEIQICWIKKGKGTLIVQADIFPFVQDDVFIIASNRAHLFKNENLKGVETLSLFFSPDPNTNLLMSLPELEDIMLYFQGISSCNKLDKSVIAFLEELQNKDSLNGLQLFISLLNSLDGKLPMENISSEIYSEKSEHKMKVIMEYTMKHLHQEIEIKKIADQINYTPESFCRFFRKRTGRTYINYLNELRITASCHQIINQEVTDIRKIAFDSGFNNVSHFNRVFKHWKGCSPLQFRKAYYLNFK</sequence>
<feature type="domain" description="HTH araC/xylS-type" evidence="4">
    <location>
        <begin position="172"/>
        <end position="271"/>
    </location>
</feature>
<dbReference type="SUPFAM" id="SSF51215">
    <property type="entry name" value="Regulatory protein AraC"/>
    <property type="match status" value="1"/>
</dbReference>
<accession>A0AA37SQB7</accession>
<dbReference type="AlphaFoldDB" id="A0AA37SQB7"/>
<comment type="caution">
    <text evidence="5">The sequence shown here is derived from an EMBL/GenBank/DDBJ whole genome shotgun (WGS) entry which is preliminary data.</text>
</comment>
<dbReference type="PROSITE" id="PS00041">
    <property type="entry name" value="HTH_ARAC_FAMILY_1"/>
    <property type="match status" value="1"/>
</dbReference>
<evidence type="ECO:0000256" key="3">
    <source>
        <dbReference type="ARBA" id="ARBA00023163"/>
    </source>
</evidence>
<proteinExistence type="predicted"/>
<dbReference type="GO" id="GO:0003700">
    <property type="term" value="F:DNA-binding transcription factor activity"/>
    <property type="evidence" value="ECO:0007669"/>
    <property type="project" value="InterPro"/>
</dbReference>
<dbReference type="InterPro" id="IPR037923">
    <property type="entry name" value="HTH-like"/>
</dbReference>
<dbReference type="PROSITE" id="PS01124">
    <property type="entry name" value="HTH_ARAC_FAMILY_2"/>
    <property type="match status" value="1"/>
</dbReference>
<keyword evidence="2" id="KW-0238">DNA-binding</keyword>
<protein>
    <submittedName>
        <fullName evidence="5">AraC family transcriptional regulator</fullName>
    </submittedName>
</protein>
<reference evidence="5" key="2">
    <citation type="submission" date="2023-01" db="EMBL/GenBank/DDBJ databases">
        <title>Draft genome sequence of Portibacter lacus strain NBRC 108769.</title>
        <authorList>
            <person name="Sun Q."/>
            <person name="Mori K."/>
        </authorList>
    </citation>
    <scope>NUCLEOTIDE SEQUENCE</scope>
    <source>
        <strain evidence="5">NBRC 108769</strain>
    </source>
</reference>
<dbReference type="InterPro" id="IPR009057">
    <property type="entry name" value="Homeodomain-like_sf"/>
</dbReference>
<dbReference type="Pfam" id="PF12833">
    <property type="entry name" value="HTH_18"/>
    <property type="match status" value="1"/>
</dbReference>
<dbReference type="InterPro" id="IPR014710">
    <property type="entry name" value="RmlC-like_jellyroll"/>
</dbReference>
<evidence type="ECO:0000313" key="6">
    <source>
        <dbReference type="Proteomes" id="UP001156666"/>
    </source>
</evidence>
<keyword evidence="1" id="KW-0805">Transcription regulation</keyword>
<dbReference type="Proteomes" id="UP001156666">
    <property type="component" value="Unassembled WGS sequence"/>
</dbReference>
<dbReference type="PANTHER" id="PTHR43280">
    <property type="entry name" value="ARAC-FAMILY TRANSCRIPTIONAL REGULATOR"/>
    <property type="match status" value="1"/>
</dbReference>
<keyword evidence="3" id="KW-0804">Transcription</keyword>
<dbReference type="Gene3D" id="2.60.120.10">
    <property type="entry name" value="Jelly Rolls"/>
    <property type="match status" value="1"/>
</dbReference>
<dbReference type="InterPro" id="IPR018060">
    <property type="entry name" value="HTH_AraC"/>
</dbReference>
<reference evidence="5" key="1">
    <citation type="journal article" date="2014" name="Int. J. Syst. Evol. Microbiol.">
        <title>Complete genome sequence of Corynebacterium casei LMG S-19264T (=DSM 44701T), isolated from a smear-ripened cheese.</title>
        <authorList>
            <consortium name="US DOE Joint Genome Institute (JGI-PGF)"/>
            <person name="Walter F."/>
            <person name="Albersmeier A."/>
            <person name="Kalinowski J."/>
            <person name="Ruckert C."/>
        </authorList>
    </citation>
    <scope>NUCLEOTIDE SEQUENCE</scope>
    <source>
        <strain evidence="5">NBRC 108769</strain>
    </source>
</reference>
<name>A0AA37SQB7_9BACT</name>
<evidence type="ECO:0000256" key="1">
    <source>
        <dbReference type="ARBA" id="ARBA00023015"/>
    </source>
</evidence>
<dbReference type="GO" id="GO:0043565">
    <property type="term" value="F:sequence-specific DNA binding"/>
    <property type="evidence" value="ECO:0007669"/>
    <property type="project" value="InterPro"/>
</dbReference>
<dbReference type="SUPFAM" id="SSF46689">
    <property type="entry name" value="Homeodomain-like"/>
    <property type="match status" value="2"/>
</dbReference>
<evidence type="ECO:0000256" key="2">
    <source>
        <dbReference type="ARBA" id="ARBA00023125"/>
    </source>
</evidence>
<dbReference type="PANTHER" id="PTHR43280:SF27">
    <property type="entry name" value="TRANSCRIPTIONAL REGULATOR MTLR"/>
    <property type="match status" value="1"/>
</dbReference>
<dbReference type="RefSeq" id="WP_235291464.1">
    <property type="nucleotide sequence ID" value="NZ_BSOH01000014.1"/>
</dbReference>
<organism evidence="5 6">
    <name type="scientific">Portibacter lacus</name>
    <dbReference type="NCBI Taxonomy" id="1099794"/>
    <lineage>
        <taxon>Bacteria</taxon>
        <taxon>Pseudomonadati</taxon>
        <taxon>Bacteroidota</taxon>
        <taxon>Saprospiria</taxon>
        <taxon>Saprospirales</taxon>
        <taxon>Haliscomenobacteraceae</taxon>
        <taxon>Portibacter</taxon>
    </lineage>
</organism>